<gene>
    <name evidence="1" type="ORF">J0X25_12495</name>
</gene>
<keyword evidence="2" id="KW-1185">Reference proteome</keyword>
<name>A0A8A2VT79_9EURY</name>
<reference evidence="1 2" key="1">
    <citation type="submission" date="2021-03" db="EMBL/GenBank/DDBJ databases">
        <title>Haloterrigena longa sp. nov. and Haloterrigena limicola sp. nov., extremely halophilic archaea isolated from a salt lake.</title>
        <authorList>
            <person name="Henglin C."/>
        </authorList>
    </citation>
    <scope>NUCLEOTIDE SEQUENCE [LARGE SCALE GENOMIC DNA]</scope>
    <source>
        <strain evidence="1 2">KZCA68</strain>
    </source>
</reference>
<dbReference type="Proteomes" id="UP000663203">
    <property type="component" value="Chromosome"/>
</dbReference>
<accession>A0A8A2VT79</accession>
<evidence type="ECO:0000313" key="1">
    <source>
        <dbReference type="EMBL" id="QSX01239.1"/>
    </source>
</evidence>
<dbReference type="AlphaFoldDB" id="A0A8A2VT79"/>
<proteinExistence type="predicted"/>
<evidence type="ECO:0000313" key="2">
    <source>
        <dbReference type="Proteomes" id="UP000663203"/>
    </source>
</evidence>
<dbReference type="EMBL" id="CP071462">
    <property type="protein sequence ID" value="QSX01239.1"/>
    <property type="molecule type" value="Genomic_DNA"/>
</dbReference>
<organism evidence="1 2">
    <name type="scientific">Haloterrigena alkaliphila</name>
    <dbReference type="NCBI Taxonomy" id="2816475"/>
    <lineage>
        <taxon>Archaea</taxon>
        <taxon>Methanobacteriati</taxon>
        <taxon>Methanobacteriota</taxon>
        <taxon>Stenosarchaea group</taxon>
        <taxon>Halobacteria</taxon>
        <taxon>Halobacteriales</taxon>
        <taxon>Natrialbaceae</taxon>
        <taxon>Haloterrigena</taxon>
    </lineage>
</organism>
<sequence length="119" mass="12643">MGTDLVRNARVVSHTFVYVRSRLILSVAHPAASGHVAVPLFLGRSVLESGGVKPLEWAVDRTRGASLTGDLGAGRDDESGFGVLELESEFLEEGFFVGSGKSVAVVAAKGFEYLCEFVN</sequence>
<protein>
    <submittedName>
        <fullName evidence="1">Uncharacterized protein</fullName>
    </submittedName>
</protein>